<gene>
    <name evidence="1" type="ORF">Dsi01nite_101840</name>
</gene>
<comment type="caution">
    <text evidence="1">The sequence shown here is derived from an EMBL/GenBank/DDBJ whole genome shotgun (WGS) entry which is preliminary data.</text>
</comment>
<reference evidence="1" key="1">
    <citation type="submission" date="2021-01" db="EMBL/GenBank/DDBJ databases">
        <title>Whole genome shotgun sequence of Dactylosporangium siamense NBRC 106093.</title>
        <authorList>
            <person name="Komaki H."/>
            <person name="Tamura T."/>
        </authorList>
    </citation>
    <scope>NUCLEOTIDE SEQUENCE</scope>
    <source>
        <strain evidence="1">NBRC 106093</strain>
    </source>
</reference>
<sequence length="94" mass="9721">MFIEVIGRRLLPDNVDRDDVEDLLTAVLGADGEVTGAGVGMGGWNLDVELTVDDGAAAGVVSRLAVALVEQGLGWVELRPEGEGAGMPALSFVE</sequence>
<keyword evidence="2" id="KW-1185">Reference proteome</keyword>
<dbReference type="RefSeq" id="WP_203853746.1">
    <property type="nucleotide sequence ID" value="NZ_BAAAVW010000038.1"/>
</dbReference>
<evidence type="ECO:0000313" key="1">
    <source>
        <dbReference type="EMBL" id="GIG52143.1"/>
    </source>
</evidence>
<accession>A0A919Q0U7</accession>
<protein>
    <submittedName>
        <fullName evidence="1">Uncharacterized protein</fullName>
    </submittedName>
</protein>
<name>A0A919Q0U7_9ACTN</name>
<proteinExistence type="predicted"/>
<organism evidence="1 2">
    <name type="scientific">Dactylosporangium siamense</name>
    <dbReference type="NCBI Taxonomy" id="685454"/>
    <lineage>
        <taxon>Bacteria</taxon>
        <taxon>Bacillati</taxon>
        <taxon>Actinomycetota</taxon>
        <taxon>Actinomycetes</taxon>
        <taxon>Micromonosporales</taxon>
        <taxon>Micromonosporaceae</taxon>
        <taxon>Dactylosporangium</taxon>
    </lineage>
</organism>
<dbReference type="AlphaFoldDB" id="A0A919Q0U7"/>
<dbReference type="Proteomes" id="UP000660611">
    <property type="component" value="Unassembled WGS sequence"/>
</dbReference>
<evidence type="ECO:0000313" key="2">
    <source>
        <dbReference type="Proteomes" id="UP000660611"/>
    </source>
</evidence>
<dbReference type="EMBL" id="BONQ01000172">
    <property type="protein sequence ID" value="GIG52143.1"/>
    <property type="molecule type" value="Genomic_DNA"/>
</dbReference>